<dbReference type="AlphaFoldDB" id="A0A0F6AD77"/>
<evidence type="ECO:0000313" key="1">
    <source>
        <dbReference type="EMBL" id="KKE84177.1"/>
    </source>
</evidence>
<sequence length="352" mass="40366">MATEKKQRVVRYKRVKFSSDHHLTLQEMLEEKLLDETSDYYKAIARREPLSEDGNSFRFINHRSKHNQELFMCQLVKFEQDKSQLMIAMDEEAEAFSLTPITAKDIKKDALKERDNSEFLESLLYFAVLDNHLVMLSGKGIDSRDLEEHLAWFLNSLTGCLSNSMVILSDKPSEKAINKVKQFPPKSVKIGSAVTFTPKVNSTKHENFTEVVNQNTRVVYEPRGLAAKFLNFLKQEGYAPNLDFDESYDKSNLKLEMVFKFNRTTTKTGQKLVHDVAEATRHMEEEDVRIGLQEGGELVGQDVRLTKKIQVTFINGKVDDSGLYQKLRDWLLTIIDNSDVGEDIASVLKAEE</sequence>
<comment type="caution">
    <text evidence="1">The sequence shown here is derived from an EMBL/GenBank/DDBJ whole genome shotgun (WGS) entry which is preliminary data.</text>
</comment>
<dbReference type="PATRIC" id="fig|1129367.4.peg.1732"/>
<evidence type="ECO:0000313" key="2">
    <source>
        <dbReference type="Proteomes" id="UP000033434"/>
    </source>
</evidence>
<protein>
    <submittedName>
        <fullName evidence="1">Uncharacterized protein</fullName>
    </submittedName>
</protein>
<proteinExistence type="predicted"/>
<dbReference type="Proteomes" id="UP000033434">
    <property type="component" value="Unassembled WGS sequence"/>
</dbReference>
<dbReference type="RefSeq" id="WP_046355450.1">
    <property type="nucleotide sequence ID" value="NZ_AUXW01000138.1"/>
</dbReference>
<organism evidence="1 2">
    <name type="scientific">Pseudoalteromonas luteoviolacea S4054</name>
    <dbReference type="NCBI Taxonomy" id="1129367"/>
    <lineage>
        <taxon>Bacteria</taxon>
        <taxon>Pseudomonadati</taxon>
        <taxon>Pseudomonadota</taxon>
        <taxon>Gammaproteobacteria</taxon>
        <taxon>Alteromonadales</taxon>
        <taxon>Pseudoalteromonadaceae</taxon>
        <taxon>Pseudoalteromonas</taxon>
    </lineage>
</organism>
<dbReference type="EMBL" id="AUXW01000138">
    <property type="protein sequence ID" value="KKE84177.1"/>
    <property type="molecule type" value="Genomic_DNA"/>
</dbReference>
<reference evidence="1 2" key="1">
    <citation type="journal article" date="2015" name="BMC Genomics">
        <title>Genome mining reveals unlocked bioactive potential of marine Gram-negative bacteria.</title>
        <authorList>
            <person name="Machado H."/>
            <person name="Sonnenschein E.C."/>
            <person name="Melchiorsen J."/>
            <person name="Gram L."/>
        </authorList>
    </citation>
    <scope>NUCLEOTIDE SEQUENCE [LARGE SCALE GENOMIC DNA]</scope>
    <source>
        <strain evidence="1 2">S4054</strain>
    </source>
</reference>
<name>A0A0F6AD77_9GAMM</name>
<accession>A0A0F6AD77</accession>
<gene>
    <name evidence="1" type="ORF">N479_09770</name>
</gene>